<comment type="caution">
    <text evidence="2">The sequence shown here is derived from an EMBL/GenBank/DDBJ whole genome shotgun (WGS) entry which is preliminary data.</text>
</comment>
<keyword evidence="3" id="KW-1185">Reference proteome</keyword>
<sequence length="23" mass="2462">MAELSLTPPKSHGRTVTSAIDLH</sequence>
<reference evidence="2 3" key="1">
    <citation type="journal article" date="2018" name="Front. Plant Sci.">
        <title>Red Clover (Trifolium pratense) and Zigzag Clover (T. medium) - A Picture of Genomic Similarities and Differences.</title>
        <authorList>
            <person name="Dluhosova J."/>
            <person name="Istvanek J."/>
            <person name="Nedelnik J."/>
            <person name="Repkova J."/>
        </authorList>
    </citation>
    <scope>NUCLEOTIDE SEQUENCE [LARGE SCALE GENOMIC DNA]</scope>
    <source>
        <strain evidence="3">cv. 10/8</strain>
        <tissue evidence="2">Leaf</tissue>
    </source>
</reference>
<accession>A0A392RWH2</accession>
<feature type="region of interest" description="Disordered" evidence="1">
    <location>
        <begin position="1"/>
        <end position="23"/>
    </location>
</feature>
<evidence type="ECO:0000313" key="2">
    <source>
        <dbReference type="EMBL" id="MCI40978.1"/>
    </source>
</evidence>
<dbReference type="Proteomes" id="UP000265520">
    <property type="component" value="Unassembled WGS sequence"/>
</dbReference>
<organism evidence="2 3">
    <name type="scientific">Trifolium medium</name>
    <dbReference type="NCBI Taxonomy" id="97028"/>
    <lineage>
        <taxon>Eukaryota</taxon>
        <taxon>Viridiplantae</taxon>
        <taxon>Streptophyta</taxon>
        <taxon>Embryophyta</taxon>
        <taxon>Tracheophyta</taxon>
        <taxon>Spermatophyta</taxon>
        <taxon>Magnoliopsida</taxon>
        <taxon>eudicotyledons</taxon>
        <taxon>Gunneridae</taxon>
        <taxon>Pentapetalae</taxon>
        <taxon>rosids</taxon>
        <taxon>fabids</taxon>
        <taxon>Fabales</taxon>
        <taxon>Fabaceae</taxon>
        <taxon>Papilionoideae</taxon>
        <taxon>50 kb inversion clade</taxon>
        <taxon>NPAAA clade</taxon>
        <taxon>Hologalegina</taxon>
        <taxon>IRL clade</taxon>
        <taxon>Trifolieae</taxon>
        <taxon>Trifolium</taxon>
    </lineage>
</organism>
<dbReference type="EMBL" id="LXQA010286155">
    <property type="protein sequence ID" value="MCI40978.1"/>
    <property type="molecule type" value="Genomic_DNA"/>
</dbReference>
<feature type="compositionally biased region" description="Polar residues" evidence="1">
    <location>
        <begin position="14"/>
        <end position="23"/>
    </location>
</feature>
<protein>
    <submittedName>
        <fullName evidence="2">Uncharacterized protein</fullName>
    </submittedName>
</protein>
<proteinExistence type="predicted"/>
<evidence type="ECO:0000313" key="3">
    <source>
        <dbReference type="Proteomes" id="UP000265520"/>
    </source>
</evidence>
<evidence type="ECO:0000256" key="1">
    <source>
        <dbReference type="SAM" id="MobiDB-lite"/>
    </source>
</evidence>
<feature type="non-terminal residue" evidence="2">
    <location>
        <position position="23"/>
    </location>
</feature>
<dbReference type="AlphaFoldDB" id="A0A392RWH2"/>
<name>A0A392RWH2_9FABA</name>